<name>A0A8R1WK42_BOMMO</name>
<dbReference type="GO" id="GO:0005634">
    <property type="term" value="C:nucleus"/>
    <property type="evidence" value="ECO:0007669"/>
    <property type="project" value="UniProtKB-SubCell"/>
</dbReference>
<protein>
    <recommendedName>
        <fullName evidence="8">Ribosomal RNA processing protein 1 homolog</fullName>
    </recommendedName>
</protein>
<comment type="similarity">
    <text evidence="2">Belongs to the RRP1 family.</text>
</comment>
<dbReference type="AlphaFoldDB" id="A0A8R1WK42"/>
<dbReference type="EnsemblMetazoa" id="XM_004925950.4">
    <property type="protein sequence ID" value="XP_004926007.1"/>
    <property type="gene ID" value="LOC101746190"/>
</dbReference>
<keyword evidence="7" id="KW-1185">Reference proteome</keyword>
<feature type="compositionally biased region" description="Basic and acidic residues" evidence="5">
    <location>
        <begin position="468"/>
        <end position="477"/>
    </location>
</feature>
<comment type="subcellular location">
    <subcellularLocation>
        <location evidence="1">Nucleus</location>
    </subcellularLocation>
</comment>
<feature type="compositionally biased region" description="Polar residues" evidence="5">
    <location>
        <begin position="622"/>
        <end position="643"/>
    </location>
</feature>
<reference evidence="7" key="1">
    <citation type="journal article" date="2008" name="Insect Biochem. Mol. Biol.">
        <title>The genome of a lepidopteran model insect, the silkworm Bombyx mori.</title>
        <authorList>
            <consortium name="International Silkworm Genome Consortium"/>
        </authorList>
    </citation>
    <scope>NUCLEOTIDE SEQUENCE [LARGE SCALE GENOMIC DNA]</scope>
    <source>
        <strain evidence="7">p50T</strain>
    </source>
</reference>
<feature type="region of interest" description="Disordered" evidence="5">
    <location>
        <begin position="428"/>
        <end position="509"/>
    </location>
</feature>
<dbReference type="GeneID" id="101746190"/>
<sequence>MKLNEKDKKRKQKLKDKIVKTKKEQVAVVAQEIKFARLLSGNENKVRERVIKTLKKWLQNCFHRGYEFKEDDFTRVWKGIFYAMWMSDKPLVQEDLAENIAGILDHFPPEHLHHAMLMTKAGFKVLATEWFGIDQHRIDKFLMLARRYLRGSIRCLQRCEWSVDSCKKYAEMLTDADGLLSMKTPHYARNAISLILHFIDCFLEELAKVSKGKVPEDSMVELLRPFCEYTAQGEVPALTEASQRLLMALLRQSKEGIMYAEATRAWKQMGCPKGGPDALELVVEDESMNNEDSDDEDEDTGALDPRAGGVSVWLRTLAVPGAALAGLLRALLARTRVAAQGRVRVCMRKFEKYARGQYPLKMSARDTDVPKLSPRLPTARAVAKLQKVERMSVAASDDLALRGLSRKHRKRLLAKSRAGISIVDDVQNLKGDNNTDKHNNKKRKADSTQKAAKKMKLNATKPGPSPSDEQRAAERGGGEAAAPSRPSPPDRKQNNDIEKTKKLKLKQKAKTKILTSVQNNINATPHKQTDKQKPLKLIKLDKVKNNNNKNKIKQLLTVDNKTVKTQTPVSKNHNVEAKPTVLVNKVKKFNKTNDSIHSPKKVKFVLKNNCMQKPVDYYKSVRQSPSIPFDSSKTPARTNLKPSTPSPINPFFKKKLRLK</sequence>
<evidence type="ECO:0008006" key="8">
    <source>
        <dbReference type="Google" id="ProtNLM"/>
    </source>
</evidence>
<evidence type="ECO:0000256" key="1">
    <source>
        <dbReference type="ARBA" id="ARBA00004123"/>
    </source>
</evidence>
<dbReference type="GO" id="GO:0006364">
    <property type="term" value="P:rRNA processing"/>
    <property type="evidence" value="ECO:0007669"/>
    <property type="project" value="UniProtKB-KW"/>
</dbReference>
<dbReference type="Proteomes" id="UP000005204">
    <property type="component" value="Unassembled WGS sequence"/>
</dbReference>
<evidence type="ECO:0000256" key="3">
    <source>
        <dbReference type="ARBA" id="ARBA00022552"/>
    </source>
</evidence>
<dbReference type="PANTHER" id="PTHR13026">
    <property type="entry name" value="NNP-1 PROTEIN NOVEL NUCLEAR PROTEIN 1 NOP52"/>
    <property type="match status" value="1"/>
</dbReference>
<evidence type="ECO:0000256" key="2">
    <source>
        <dbReference type="ARBA" id="ARBA00006374"/>
    </source>
</evidence>
<evidence type="ECO:0000256" key="5">
    <source>
        <dbReference type="SAM" id="MobiDB-lite"/>
    </source>
</evidence>
<evidence type="ECO:0000256" key="4">
    <source>
        <dbReference type="ARBA" id="ARBA00023242"/>
    </source>
</evidence>
<keyword evidence="3" id="KW-0698">rRNA processing</keyword>
<dbReference type="OrthoDB" id="2019504at2759"/>
<dbReference type="GO" id="GO:0030688">
    <property type="term" value="C:preribosome, small subunit precursor"/>
    <property type="evidence" value="ECO:0007669"/>
    <property type="project" value="InterPro"/>
</dbReference>
<accession>A0A8R1WK42</accession>
<dbReference type="CTD" id="44391"/>
<feature type="region of interest" description="Disordered" evidence="5">
    <location>
        <begin position="622"/>
        <end position="650"/>
    </location>
</feature>
<proteinExistence type="inferred from homology"/>
<feature type="compositionally biased region" description="Basic and acidic residues" evidence="5">
    <location>
        <begin position="488"/>
        <end position="500"/>
    </location>
</feature>
<organism evidence="6 7">
    <name type="scientific">Bombyx mori</name>
    <name type="common">Silk moth</name>
    <dbReference type="NCBI Taxonomy" id="7091"/>
    <lineage>
        <taxon>Eukaryota</taxon>
        <taxon>Metazoa</taxon>
        <taxon>Ecdysozoa</taxon>
        <taxon>Arthropoda</taxon>
        <taxon>Hexapoda</taxon>
        <taxon>Insecta</taxon>
        <taxon>Pterygota</taxon>
        <taxon>Neoptera</taxon>
        <taxon>Endopterygota</taxon>
        <taxon>Lepidoptera</taxon>
        <taxon>Glossata</taxon>
        <taxon>Ditrysia</taxon>
        <taxon>Bombycoidea</taxon>
        <taxon>Bombycidae</taxon>
        <taxon>Bombycinae</taxon>
        <taxon>Bombyx</taxon>
    </lineage>
</organism>
<dbReference type="PANTHER" id="PTHR13026:SF0">
    <property type="entry name" value="RIBOSOMAL RNA PROCESSING 1B"/>
    <property type="match status" value="1"/>
</dbReference>
<dbReference type="KEGG" id="bmor:101746190"/>
<evidence type="ECO:0000313" key="7">
    <source>
        <dbReference type="Proteomes" id="UP000005204"/>
    </source>
</evidence>
<dbReference type="RefSeq" id="XP_004926007.1">
    <property type="nucleotide sequence ID" value="XM_004925950.5"/>
</dbReference>
<reference evidence="6" key="2">
    <citation type="submission" date="2022-06" db="UniProtKB">
        <authorList>
            <consortium name="EnsemblMetazoa"/>
        </authorList>
    </citation>
    <scope>IDENTIFICATION</scope>
    <source>
        <strain evidence="6">p50T (Dazao)</strain>
    </source>
</reference>
<dbReference type="InterPro" id="IPR010301">
    <property type="entry name" value="RRP1"/>
</dbReference>
<dbReference type="Pfam" id="PF05997">
    <property type="entry name" value="Nop52"/>
    <property type="match status" value="1"/>
</dbReference>
<keyword evidence="4" id="KW-0539">Nucleus</keyword>
<evidence type="ECO:0000313" key="6">
    <source>
        <dbReference type="EnsemblMetazoa" id="XP_004926007.1"/>
    </source>
</evidence>